<sequence length="119" mass="12968">MPHPAWQFIPAWVKGLEADGRCTREDEPDGDGDGGGGGGDGGGGGGVGDEGGGTRMKGNIFCADTHTQHDFSCYIIRSDFITIYMSFTLEFSGYHFEPSVDRKTIRMFSPNKFHKDDNK</sequence>
<feature type="region of interest" description="Disordered" evidence="1">
    <location>
        <begin position="19"/>
        <end position="51"/>
    </location>
</feature>
<evidence type="ECO:0000256" key="1">
    <source>
        <dbReference type="SAM" id="MobiDB-lite"/>
    </source>
</evidence>
<reference evidence="2 3" key="1">
    <citation type="journal article" date="2024" name="Ann. Entomol. Soc. Am.">
        <title>Genomic analyses of the southern and eastern yellowjacket wasps (Hymenoptera: Vespidae) reveal evolutionary signatures of social life.</title>
        <authorList>
            <person name="Catto M.A."/>
            <person name="Caine P.B."/>
            <person name="Orr S.E."/>
            <person name="Hunt B.G."/>
            <person name="Goodisman M.A.D."/>
        </authorList>
    </citation>
    <scope>NUCLEOTIDE SEQUENCE [LARGE SCALE GENOMIC DNA]</scope>
    <source>
        <strain evidence="2">233</strain>
        <tissue evidence="2">Head and thorax</tissue>
    </source>
</reference>
<proteinExistence type="predicted"/>
<protein>
    <submittedName>
        <fullName evidence="2">Uncharacterized protein</fullName>
    </submittedName>
</protein>
<comment type="caution">
    <text evidence="2">The sequence shown here is derived from an EMBL/GenBank/DDBJ whole genome shotgun (WGS) entry which is preliminary data.</text>
</comment>
<dbReference type="Proteomes" id="UP001607302">
    <property type="component" value="Unassembled WGS sequence"/>
</dbReference>
<dbReference type="EMBL" id="JAUDFV010000154">
    <property type="protein sequence ID" value="KAL2716702.1"/>
    <property type="molecule type" value="Genomic_DNA"/>
</dbReference>
<keyword evidence="3" id="KW-1185">Reference proteome</keyword>
<evidence type="ECO:0000313" key="2">
    <source>
        <dbReference type="EMBL" id="KAL2716702.1"/>
    </source>
</evidence>
<name>A0ABD2A7U7_VESSQ</name>
<gene>
    <name evidence="2" type="ORF">V1478_014378</name>
</gene>
<organism evidence="2 3">
    <name type="scientific">Vespula squamosa</name>
    <name type="common">Southern yellow jacket</name>
    <name type="synonym">Wasp</name>
    <dbReference type="NCBI Taxonomy" id="30214"/>
    <lineage>
        <taxon>Eukaryota</taxon>
        <taxon>Metazoa</taxon>
        <taxon>Ecdysozoa</taxon>
        <taxon>Arthropoda</taxon>
        <taxon>Hexapoda</taxon>
        <taxon>Insecta</taxon>
        <taxon>Pterygota</taxon>
        <taxon>Neoptera</taxon>
        <taxon>Endopterygota</taxon>
        <taxon>Hymenoptera</taxon>
        <taxon>Apocrita</taxon>
        <taxon>Aculeata</taxon>
        <taxon>Vespoidea</taxon>
        <taxon>Vespidae</taxon>
        <taxon>Vespinae</taxon>
        <taxon>Vespula</taxon>
    </lineage>
</organism>
<feature type="compositionally biased region" description="Gly residues" evidence="1">
    <location>
        <begin position="33"/>
        <end position="51"/>
    </location>
</feature>
<evidence type="ECO:0000313" key="3">
    <source>
        <dbReference type="Proteomes" id="UP001607302"/>
    </source>
</evidence>
<accession>A0ABD2A7U7</accession>
<dbReference type="AlphaFoldDB" id="A0ABD2A7U7"/>